<reference evidence="1 2" key="1">
    <citation type="journal article" date="2016" name="Eur. J. Clin. Microbiol. Infect. Dis.">
        <title>Whole genome sequencing as a tool for phylogenetic analysis of clinical strains of Mitis group streptococci.</title>
        <authorList>
            <person name="Rasmussen L.H."/>
            <person name="Dargis R."/>
            <person name="Hojholt K."/>
            <person name="Christensen J.J."/>
            <person name="Skovgaard O."/>
            <person name="Justesen U.S."/>
            <person name="Rosenvinge F.S."/>
            <person name="Moser C."/>
            <person name="Lukjancenko O."/>
            <person name="Rasmussen S."/>
            <person name="Nielsen X.C."/>
        </authorList>
    </citation>
    <scope>NUCLEOTIDE SEQUENCE [LARGE SCALE GENOMIC DNA]</scope>
    <source>
        <strain evidence="1 2">OD_314165_09</strain>
    </source>
</reference>
<name>A0A1X1GF70_STROR</name>
<organism evidence="1 2">
    <name type="scientific">Streptococcus oralis subsp. tigurinus</name>
    <dbReference type="NCBI Taxonomy" id="1077464"/>
    <lineage>
        <taxon>Bacteria</taxon>
        <taxon>Bacillati</taxon>
        <taxon>Bacillota</taxon>
        <taxon>Bacilli</taxon>
        <taxon>Lactobacillales</taxon>
        <taxon>Streptococcaceae</taxon>
        <taxon>Streptococcus</taxon>
    </lineage>
</organism>
<dbReference type="GeneID" id="84800915"/>
<evidence type="ECO:0000313" key="1">
    <source>
        <dbReference type="EMBL" id="ORO45500.1"/>
    </source>
</evidence>
<accession>A0A1X1GF70</accession>
<comment type="caution">
    <text evidence="1">The sequence shown here is derived from an EMBL/GenBank/DDBJ whole genome shotgun (WGS) entry which is preliminary data.</text>
</comment>
<proteinExistence type="predicted"/>
<evidence type="ECO:0000313" key="2">
    <source>
        <dbReference type="Proteomes" id="UP000193030"/>
    </source>
</evidence>
<dbReference type="InterPro" id="IPR027580">
    <property type="entry name" value="EXLDI"/>
</dbReference>
<dbReference type="EMBL" id="NCUG01000018">
    <property type="protein sequence ID" value="ORO45500.1"/>
    <property type="molecule type" value="Genomic_DNA"/>
</dbReference>
<dbReference type="AlphaFoldDB" id="A0A1X1GF70"/>
<dbReference type="Proteomes" id="UP000193030">
    <property type="component" value="Unassembled WGS sequence"/>
</dbReference>
<sequence>MKYEEIKLNISNDKISNYKVFKGMKLYSEIFKSEDEKKLINKRVFVTPKGNYVYYERTDINWNYWSDKTRYDSSFELSDIKHNIVFEVSTELTKFTKYLGEEVVKKIMFKEKNGEIVEVLDI</sequence>
<gene>
    <name evidence="1" type="ORF">B7725_06445</name>
</gene>
<dbReference type="RefSeq" id="WP_003042548.1">
    <property type="nucleotide sequence ID" value="NZ_NCUG01000018.1"/>
</dbReference>
<protein>
    <submittedName>
        <fullName evidence="1">EXLDI protein</fullName>
    </submittedName>
</protein>
<dbReference type="NCBIfam" id="TIGR04342">
    <property type="entry name" value="EXLDI"/>
    <property type="match status" value="1"/>
</dbReference>